<protein>
    <submittedName>
        <fullName evidence="1">Uncharacterized protein</fullName>
    </submittedName>
</protein>
<sequence>MHAMQALYQLSYSPAPVRFPLTT</sequence>
<reference evidence="1" key="1">
    <citation type="submission" date="2021-05" db="EMBL/GenBank/DDBJ databases">
        <authorList>
            <person name="Arsene-Ploetze F."/>
        </authorList>
    </citation>
    <scope>NUCLEOTIDE SEQUENCE</scope>
    <source>
        <strain evidence="1">DSM 42138</strain>
    </source>
</reference>
<evidence type="ECO:0000313" key="2">
    <source>
        <dbReference type="Proteomes" id="UP001152519"/>
    </source>
</evidence>
<name>A0A9W4DKM3_9ACTN</name>
<evidence type="ECO:0000313" key="1">
    <source>
        <dbReference type="EMBL" id="CAG6393151.1"/>
    </source>
</evidence>
<keyword evidence="2" id="KW-1185">Reference proteome</keyword>
<proteinExistence type="predicted"/>
<organism evidence="1 2">
    <name type="scientific">Actinacidiphila cocklensis</name>
    <dbReference type="NCBI Taxonomy" id="887465"/>
    <lineage>
        <taxon>Bacteria</taxon>
        <taxon>Bacillati</taxon>
        <taxon>Actinomycetota</taxon>
        <taxon>Actinomycetes</taxon>
        <taxon>Kitasatosporales</taxon>
        <taxon>Streptomycetaceae</taxon>
        <taxon>Actinacidiphila</taxon>
    </lineage>
</organism>
<accession>A0A9W4DKM3</accession>
<gene>
    <name evidence="1" type="ORF">SCOCK_20182</name>
</gene>
<dbReference type="AlphaFoldDB" id="A0A9W4DKM3"/>
<dbReference type="Proteomes" id="UP001152519">
    <property type="component" value="Unassembled WGS sequence"/>
</dbReference>
<comment type="caution">
    <text evidence="1">The sequence shown here is derived from an EMBL/GenBank/DDBJ whole genome shotgun (WGS) entry which is preliminary data.</text>
</comment>
<dbReference type="EMBL" id="CAJSLV010000048">
    <property type="protein sequence ID" value="CAG6393151.1"/>
    <property type="molecule type" value="Genomic_DNA"/>
</dbReference>